<sequence>MALEGITCKLRTFFVESSLPVYGKFGTLDPNTLVSSGRNPSDAISYQNGAPCFPTQKVEPRASEFMEIAHSLYSSVAWMLIYFCPY</sequence>
<accession>A0A858MUV4</accession>
<proteinExistence type="predicted"/>
<name>A0A858MUV4_9CAUD</name>
<dbReference type="Proteomes" id="UP000671873">
    <property type="component" value="Segment"/>
</dbReference>
<gene>
    <name evidence="1" type="ORF">Ab1vBOLIVR5_gp42c</name>
</gene>
<evidence type="ECO:0000313" key="1">
    <source>
        <dbReference type="EMBL" id="QIW87690.1"/>
    </source>
</evidence>
<dbReference type="EMBL" id="MT234342">
    <property type="protein sequence ID" value="QIW87690.1"/>
    <property type="molecule type" value="Genomic_DNA"/>
</dbReference>
<keyword evidence="2" id="KW-1185">Reference proteome</keyword>
<evidence type="ECO:0000313" key="2">
    <source>
        <dbReference type="Proteomes" id="UP000671873"/>
    </source>
</evidence>
<protein>
    <submittedName>
        <fullName evidence="1">Uncharacterized protein</fullName>
    </submittedName>
</protein>
<reference evidence="1 2" key="1">
    <citation type="submission" date="2020-03" db="EMBL/GenBank/DDBJ databases">
        <authorList>
            <person name="Holtappels D."/>
            <person name="Bomans J.P.J."/>
            <person name="Lavigne R."/>
            <person name="Wagemans J."/>
        </authorList>
    </citation>
    <scope>NUCLEOTIDE SEQUENCE [LARGE SCALE GENOMIC DNA]</scope>
    <source>
        <strain evidence="1 2">OLIVR5</strain>
    </source>
</reference>
<organism evidence="1 2">
    <name type="scientific">Agrobacterium phage OLIVR5</name>
    <dbReference type="NCBI Taxonomy" id="2723773"/>
    <lineage>
        <taxon>Viruses</taxon>
        <taxon>Duplodnaviria</taxon>
        <taxon>Heunggongvirae</taxon>
        <taxon>Uroviricota</taxon>
        <taxon>Caudoviricetes</taxon>
        <taxon>Pootjesviridae</taxon>
        <taxon>Heverleevirus</taxon>
        <taxon>Heverleevirus OLIVR5</taxon>
    </lineage>
</organism>